<proteinExistence type="predicted"/>
<name>A0A1G6GFT2_9ACTN</name>
<dbReference type="InterPro" id="IPR050266">
    <property type="entry name" value="AB_hydrolase_sf"/>
</dbReference>
<dbReference type="PANTHER" id="PTHR43798">
    <property type="entry name" value="MONOACYLGLYCEROL LIPASE"/>
    <property type="match status" value="1"/>
</dbReference>
<protein>
    <submittedName>
        <fullName evidence="2">Pimeloyl-ACP methyl ester carboxylesterase</fullName>
    </submittedName>
</protein>
<sequence length="267" mass="28029">MTLLAWHRHGTVPAEGSLAEVPLVLLHAFPFDATMWHDVVAELDDIPVLTVDAPGFGDSAPLQGEPSLVPYADAIVADLAELGVHRAVVAGLSMGGYTLLEIASRRPEVLAGLALLDTKATADDDDARAARLAAADEAEGEGGNEVVSGLLLKALSPITLANRPQVVDQVREDLGRAPAAGIAWAQRAMAARPDHLEALGLISAPAIVLRGEHDTMGTAADARQMASRLADVEMIEIPEAGHFSHVETPAAVAQAVHALYLRAVRRD</sequence>
<dbReference type="STRING" id="1577474.GA0111570_103138"/>
<dbReference type="OrthoDB" id="27092at2"/>
<accession>A0A1G6GFT2</accession>
<dbReference type="Proteomes" id="UP000199086">
    <property type="component" value="Unassembled WGS sequence"/>
</dbReference>
<organism evidence="2 3">
    <name type="scientific">Raineyella antarctica</name>
    <dbReference type="NCBI Taxonomy" id="1577474"/>
    <lineage>
        <taxon>Bacteria</taxon>
        <taxon>Bacillati</taxon>
        <taxon>Actinomycetota</taxon>
        <taxon>Actinomycetes</taxon>
        <taxon>Propionibacteriales</taxon>
        <taxon>Propionibacteriaceae</taxon>
        <taxon>Raineyella</taxon>
    </lineage>
</organism>
<dbReference type="InterPro" id="IPR000073">
    <property type="entry name" value="AB_hydrolase_1"/>
</dbReference>
<dbReference type="Gene3D" id="3.40.50.1820">
    <property type="entry name" value="alpha/beta hydrolase"/>
    <property type="match status" value="1"/>
</dbReference>
<reference evidence="2 3" key="1">
    <citation type="submission" date="2016-06" db="EMBL/GenBank/DDBJ databases">
        <authorList>
            <person name="Olsen C.W."/>
            <person name="Carey S."/>
            <person name="Hinshaw L."/>
            <person name="Karasin A.I."/>
        </authorList>
    </citation>
    <scope>NUCLEOTIDE SEQUENCE [LARGE SCALE GENOMIC DNA]</scope>
    <source>
        <strain evidence="2 3">LZ-22</strain>
    </source>
</reference>
<dbReference type="InterPro" id="IPR029058">
    <property type="entry name" value="AB_hydrolase_fold"/>
</dbReference>
<dbReference type="Pfam" id="PF12697">
    <property type="entry name" value="Abhydrolase_6"/>
    <property type="match status" value="1"/>
</dbReference>
<dbReference type="EMBL" id="FMYF01000003">
    <property type="protein sequence ID" value="SDB80824.1"/>
    <property type="molecule type" value="Genomic_DNA"/>
</dbReference>
<evidence type="ECO:0000313" key="2">
    <source>
        <dbReference type="EMBL" id="SDB80824.1"/>
    </source>
</evidence>
<evidence type="ECO:0000313" key="3">
    <source>
        <dbReference type="Proteomes" id="UP000199086"/>
    </source>
</evidence>
<dbReference type="RefSeq" id="WP_092607527.1">
    <property type="nucleotide sequence ID" value="NZ_FMYF01000003.1"/>
</dbReference>
<evidence type="ECO:0000259" key="1">
    <source>
        <dbReference type="Pfam" id="PF12697"/>
    </source>
</evidence>
<gene>
    <name evidence="2" type="ORF">GA0111570_103138</name>
</gene>
<dbReference type="GO" id="GO:0003824">
    <property type="term" value="F:catalytic activity"/>
    <property type="evidence" value="ECO:0007669"/>
    <property type="project" value="UniProtKB-ARBA"/>
</dbReference>
<dbReference type="SUPFAM" id="SSF53474">
    <property type="entry name" value="alpha/beta-Hydrolases"/>
    <property type="match status" value="1"/>
</dbReference>
<feature type="domain" description="AB hydrolase-1" evidence="1">
    <location>
        <begin position="23"/>
        <end position="255"/>
    </location>
</feature>
<dbReference type="AlphaFoldDB" id="A0A1G6GFT2"/>
<keyword evidence="3" id="KW-1185">Reference proteome</keyword>